<dbReference type="STRING" id="323259.Mhun_0505"/>
<evidence type="ECO:0000313" key="1">
    <source>
        <dbReference type="EMBL" id="ABD40267.1"/>
    </source>
</evidence>
<dbReference type="AlphaFoldDB" id="Q2FMQ8"/>
<dbReference type="OrthoDB" id="116098at2157"/>
<accession>Q2FMQ8</accession>
<reference evidence="2" key="1">
    <citation type="journal article" date="2016" name="Stand. Genomic Sci.">
        <title>Complete genome sequence of Methanospirillum hungatei type strain JF1.</title>
        <authorList>
            <person name="Gunsalus R.P."/>
            <person name="Cook L.E."/>
            <person name="Crable B."/>
            <person name="Rohlin L."/>
            <person name="McDonald E."/>
            <person name="Mouttaki H."/>
            <person name="Sieber J.R."/>
            <person name="Poweleit N."/>
            <person name="Zhou H."/>
            <person name="Lapidus A.L."/>
            <person name="Daligault H.E."/>
            <person name="Land M."/>
            <person name="Gilna P."/>
            <person name="Ivanova N."/>
            <person name="Kyrpides N."/>
            <person name="Culley D.E."/>
            <person name="McInerney M.J."/>
        </authorList>
    </citation>
    <scope>NUCLEOTIDE SEQUENCE [LARGE SCALE GENOMIC DNA]</scope>
    <source>
        <strain evidence="2">ATCC 27890 / DSM 864 / NBRC 100397 / JF-1</strain>
    </source>
</reference>
<dbReference type="Proteomes" id="UP000001941">
    <property type="component" value="Chromosome"/>
</dbReference>
<dbReference type="EnsemblBacteria" id="ABD40267">
    <property type="protein sequence ID" value="ABD40267"/>
    <property type="gene ID" value="Mhun_0505"/>
</dbReference>
<dbReference type="InParanoid" id="Q2FMQ8"/>
<evidence type="ECO:0000313" key="2">
    <source>
        <dbReference type="Proteomes" id="UP000001941"/>
    </source>
</evidence>
<dbReference type="RefSeq" id="WP_011447554.1">
    <property type="nucleotide sequence ID" value="NC_007796.1"/>
</dbReference>
<keyword evidence="2" id="KW-1185">Reference proteome</keyword>
<dbReference type="HOGENOM" id="CLU_181375_0_0_2"/>
<evidence type="ECO:0008006" key="3">
    <source>
        <dbReference type="Google" id="ProtNLM"/>
    </source>
</evidence>
<gene>
    <name evidence="1" type="ordered locus">Mhun_0505</name>
</gene>
<name>Q2FMQ8_METHJ</name>
<dbReference type="EMBL" id="CP000254">
    <property type="protein sequence ID" value="ABD40267.1"/>
    <property type="molecule type" value="Genomic_DNA"/>
</dbReference>
<sequence>MRYISSAEIRSNPALLWKEGEDKETIITVNGKPKVITLTFNGDPEKVLDLIRRLRAEQSIEHMWEKSIQSGLNMMTLPEINSEINNARKELTNE</sequence>
<dbReference type="GeneID" id="3922026"/>
<protein>
    <recommendedName>
        <fullName evidence="3">Antitoxin</fullName>
    </recommendedName>
</protein>
<proteinExistence type="predicted"/>
<dbReference type="KEGG" id="mhu:Mhun_0505"/>
<organism evidence="1 2">
    <name type="scientific">Methanospirillum hungatei JF-1 (strain ATCC 27890 / DSM 864 / NBRC 100397 / JF-1)</name>
    <dbReference type="NCBI Taxonomy" id="323259"/>
    <lineage>
        <taxon>Archaea</taxon>
        <taxon>Methanobacteriati</taxon>
        <taxon>Methanobacteriota</taxon>
        <taxon>Stenosarchaea group</taxon>
        <taxon>Methanomicrobia</taxon>
        <taxon>Methanomicrobiales</taxon>
        <taxon>Methanospirillaceae</taxon>
        <taxon>Methanospirillum</taxon>
    </lineage>
</organism>